<dbReference type="Gene3D" id="3.40.605.10">
    <property type="entry name" value="Aldehyde Dehydrogenase, Chain A, domain 1"/>
    <property type="match status" value="1"/>
</dbReference>
<dbReference type="AlphaFoldDB" id="A0A093V813"/>
<dbReference type="InterPro" id="IPR016163">
    <property type="entry name" value="Ald_DH_C"/>
</dbReference>
<evidence type="ECO:0000256" key="3">
    <source>
        <dbReference type="ARBA" id="ARBA00023002"/>
    </source>
</evidence>
<dbReference type="PANTHER" id="PTHR43353">
    <property type="entry name" value="SUCCINATE-SEMIALDEHYDE DEHYDROGENASE, MITOCHONDRIAL"/>
    <property type="match status" value="1"/>
</dbReference>
<sequence length="488" mass="51483">MTATQTQSSPVVVPLLINGKEETPASTFDIISPYTNSPCWAAASASPADAIRAVEAADAAFATWSQTKPTVRRDILLKAADILESRLEENAAFMRTEMGADVGASQGFVVPLSIRMLRDIAGRITSICGSSPVVEEDGQSAIVYKEPMGVILGIVPWNAPYVFGIRAAACALAAGNTTILKSSELSPRCYWAIGRAFQDAGLPAGCLNVLSCPPQDAPAVVNAMIEHPAVRKINFTGSSRVGRLIASTCGKNLKPCLMELGGKNSAIVCEDADLKTALGAVLAGSFINSGQICMATDRIILHSRIAPAFIEAMKEALKPSDDGSGGLPPTLVNAASKARIEAVVRDALASGAHIVHGTFDETEKTSQATSIRMPPLVLGGVKQDMKVWQEENFASVASYMIVDSDEEAIRIANSGGYGLSAAVFTEDLRKGLAIARKIQSGAVHINSMTIHDEPVLPHGGVKNSGWGRFNAAEGLNEFLTTKSVTWMD</sequence>
<dbReference type="PANTHER" id="PTHR43353:SF2">
    <property type="entry name" value="ALDEHYDE DEHYDROGENASE FAMILY PROTEIN (AFU_ORTHOLOGUE AFUA_8G05520)"/>
    <property type="match status" value="1"/>
</dbReference>
<dbReference type="FunFam" id="3.40.605.10:FF:000012">
    <property type="entry name" value="NAD-dependent succinate-semialdehyde dehydrogenase"/>
    <property type="match status" value="1"/>
</dbReference>
<dbReference type="EMBL" id="JPOX01000011">
    <property type="protein sequence ID" value="KFX48687.1"/>
    <property type="molecule type" value="Genomic_DNA"/>
</dbReference>
<evidence type="ECO:0000256" key="1">
    <source>
        <dbReference type="ARBA" id="ARBA00009986"/>
    </source>
</evidence>
<dbReference type="eggNOG" id="KOG2450">
    <property type="taxonomic scope" value="Eukaryota"/>
</dbReference>
<dbReference type="SUPFAM" id="SSF53720">
    <property type="entry name" value="ALDH-like"/>
    <property type="match status" value="1"/>
</dbReference>
<comment type="similarity">
    <text evidence="1">Belongs to the aldehyde dehydrogenase family.</text>
</comment>
<dbReference type="Pfam" id="PF00171">
    <property type="entry name" value="Aldedh"/>
    <property type="match status" value="1"/>
</dbReference>
<gene>
    <name evidence="5" type="ORF">GQ26_0110820</name>
</gene>
<dbReference type="InterPro" id="IPR015590">
    <property type="entry name" value="Aldehyde_DH_dom"/>
</dbReference>
<keyword evidence="3" id="KW-0560">Oxidoreductase</keyword>
<organism evidence="5">
    <name type="scientific">Talaromyces marneffei PM1</name>
    <dbReference type="NCBI Taxonomy" id="1077442"/>
    <lineage>
        <taxon>Eukaryota</taxon>
        <taxon>Fungi</taxon>
        <taxon>Dikarya</taxon>
        <taxon>Ascomycota</taxon>
        <taxon>Pezizomycotina</taxon>
        <taxon>Eurotiomycetes</taxon>
        <taxon>Eurotiomycetidae</taxon>
        <taxon>Eurotiales</taxon>
        <taxon>Trichocomaceae</taxon>
        <taxon>Talaromyces</taxon>
        <taxon>Talaromyces sect. Talaromyces</taxon>
    </lineage>
</organism>
<dbReference type="InterPro" id="IPR016160">
    <property type="entry name" value="Ald_DH_CS_CYS"/>
</dbReference>
<reference key="1">
    <citation type="journal article" date="2014" name="PLoS Genet.">
        <title>Signature Gene Expression Reveals Novel Clues to the Molecular Mechanisms of Dimorphic Transition in Penicillium marneffei.</title>
        <authorList>
            <person name="Yang E."/>
            <person name="Wang G."/>
            <person name="Cai J."/>
            <person name="Woo P.C."/>
            <person name="Lau S.K."/>
            <person name="Yuen K.-Y."/>
            <person name="Chow W.-N."/>
            <person name="Lin X."/>
        </authorList>
    </citation>
    <scope>NUCLEOTIDE SEQUENCE [LARGE SCALE GENOMIC DNA]</scope>
    <source>
        <strain>PM1</strain>
    </source>
</reference>
<proteinExistence type="inferred from homology"/>
<dbReference type="PROSITE" id="PS00070">
    <property type="entry name" value="ALDEHYDE_DEHYDR_CYS"/>
    <property type="match status" value="1"/>
</dbReference>
<dbReference type="HOGENOM" id="CLU_005391_1_0_1"/>
<dbReference type="GO" id="GO:0009450">
    <property type="term" value="P:gamma-aminobutyric acid catabolic process"/>
    <property type="evidence" value="ECO:0007669"/>
    <property type="project" value="TreeGrafter"/>
</dbReference>
<name>A0A093V813_TALMA</name>
<evidence type="ECO:0000256" key="2">
    <source>
        <dbReference type="ARBA" id="ARBA00022857"/>
    </source>
</evidence>
<comment type="caution">
    <text evidence="5">The sequence shown here is derived from an EMBL/GenBank/DDBJ whole genome shotgun (WGS) entry which is preliminary data.</text>
</comment>
<reference evidence="5" key="2">
    <citation type="journal article" date="2014" name="PLoS Genet.">
        <title>Signature gene expression reveals novel clues to the molecular mechanisms of dimorphic transition in Penicillium marneffei.</title>
        <authorList>
            <person name="Yang E."/>
            <person name="Wang G."/>
            <person name="Cai J."/>
            <person name="Woo P.C."/>
            <person name="Lau S.K."/>
            <person name="Yuen K.-Y."/>
            <person name="Chow W.-N."/>
            <person name="Lin X."/>
        </authorList>
    </citation>
    <scope>NUCLEOTIDE SEQUENCE</scope>
    <source>
        <strain evidence="5">PM1</strain>
    </source>
</reference>
<keyword evidence="2" id="KW-0521">NADP</keyword>
<dbReference type="InterPro" id="IPR016162">
    <property type="entry name" value="Ald_DH_N"/>
</dbReference>
<dbReference type="CDD" id="cd07105">
    <property type="entry name" value="ALDH_SaliADH"/>
    <property type="match status" value="1"/>
</dbReference>
<evidence type="ECO:0000313" key="5">
    <source>
        <dbReference type="EMBL" id="KFX48687.1"/>
    </source>
</evidence>
<evidence type="ECO:0000259" key="4">
    <source>
        <dbReference type="Pfam" id="PF00171"/>
    </source>
</evidence>
<protein>
    <submittedName>
        <fullName evidence="5">Vanillin dehydrogenase</fullName>
    </submittedName>
</protein>
<accession>A0A093V813</accession>
<dbReference type="Gene3D" id="3.40.309.10">
    <property type="entry name" value="Aldehyde Dehydrogenase, Chain A, domain 2"/>
    <property type="match status" value="1"/>
</dbReference>
<dbReference type="InterPro" id="IPR016161">
    <property type="entry name" value="Ald_DH/histidinol_DH"/>
</dbReference>
<dbReference type="GO" id="GO:0004777">
    <property type="term" value="F:succinate-semialdehyde dehydrogenase (NAD+) activity"/>
    <property type="evidence" value="ECO:0007669"/>
    <property type="project" value="TreeGrafter"/>
</dbReference>
<feature type="domain" description="Aldehyde dehydrogenase" evidence="4">
    <location>
        <begin position="26"/>
        <end position="484"/>
    </location>
</feature>
<dbReference type="InterPro" id="IPR050740">
    <property type="entry name" value="Aldehyde_DH_Superfamily"/>
</dbReference>